<dbReference type="InterPro" id="IPR000757">
    <property type="entry name" value="Beta-glucanase-like"/>
</dbReference>
<evidence type="ECO:0000256" key="5">
    <source>
        <dbReference type="ARBA" id="ARBA00023295"/>
    </source>
</evidence>
<feature type="active site" description="Nucleophile" evidence="6">
    <location>
        <position position="137"/>
    </location>
</feature>
<dbReference type="InterPro" id="IPR050546">
    <property type="entry name" value="Glycosyl_Hydrlase_16"/>
</dbReference>
<evidence type="ECO:0000256" key="4">
    <source>
        <dbReference type="ARBA" id="ARBA00022801"/>
    </source>
</evidence>
<comment type="similarity">
    <text evidence="2">Belongs to the glycosyl hydrolase 16 family.</text>
</comment>
<comment type="caution">
    <text evidence="8">The sequence shown here is derived from an EMBL/GenBank/DDBJ whole genome shotgun (WGS) entry which is preliminary data.</text>
</comment>
<dbReference type="CDD" id="cd08023">
    <property type="entry name" value="GH16_laminarinase_like"/>
    <property type="match status" value="1"/>
</dbReference>
<dbReference type="SUPFAM" id="SSF49899">
    <property type="entry name" value="Concanavalin A-like lectins/glucanases"/>
    <property type="match status" value="1"/>
</dbReference>
<evidence type="ECO:0000256" key="2">
    <source>
        <dbReference type="ARBA" id="ARBA00006865"/>
    </source>
</evidence>
<dbReference type="EC" id="3.2.1.73" evidence="3"/>
<accession>A0A2P8H5P1</accession>
<feature type="domain" description="GH16" evidence="7">
    <location>
        <begin position="1"/>
        <end position="251"/>
    </location>
</feature>
<dbReference type="EMBL" id="PYAT01000002">
    <property type="protein sequence ID" value="PSL41504.1"/>
    <property type="molecule type" value="Genomic_DNA"/>
</dbReference>
<dbReference type="InterPro" id="IPR008264">
    <property type="entry name" value="Beta_glucanase"/>
</dbReference>
<keyword evidence="9" id="KW-1185">Reference proteome</keyword>
<feature type="active site" description="Proton donor" evidence="6">
    <location>
        <position position="142"/>
    </location>
</feature>
<dbReference type="PANTHER" id="PTHR10963:SF55">
    <property type="entry name" value="GLYCOSIDE HYDROLASE FAMILY 16 PROTEIN"/>
    <property type="match status" value="1"/>
</dbReference>
<dbReference type="GO" id="GO:0042972">
    <property type="term" value="F:licheninase activity"/>
    <property type="evidence" value="ECO:0007669"/>
    <property type="project" value="UniProtKB-EC"/>
</dbReference>
<protein>
    <recommendedName>
        <fullName evidence="3">licheninase</fullName>
        <ecNumber evidence="3">3.2.1.73</ecNumber>
    </recommendedName>
</protein>
<evidence type="ECO:0000313" key="8">
    <source>
        <dbReference type="EMBL" id="PSL41504.1"/>
    </source>
</evidence>
<name>A0A2P8H5P1_9BACL</name>
<dbReference type="AlphaFoldDB" id="A0A2P8H5P1"/>
<dbReference type="PROSITE" id="PS51762">
    <property type="entry name" value="GH16_2"/>
    <property type="match status" value="1"/>
</dbReference>
<reference evidence="8 9" key="1">
    <citation type="submission" date="2018-03" db="EMBL/GenBank/DDBJ databases">
        <title>Genomic Encyclopedia of Type Strains, Phase III (KMG-III): the genomes of soil and plant-associated and newly described type strains.</title>
        <authorList>
            <person name="Whitman W."/>
        </authorList>
    </citation>
    <scope>NUCLEOTIDE SEQUENCE [LARGE SCALE GENOMIC DNA]</scope>
    <source>
        <strain evidence="8 9">CGMCC 1.12259</strain>
    </source>
</reference>
<keyword evidence="4 8" id="KW-0378">Hydrolase</keyword>
<dbReference type="InterPro" id="IPR013320">
    <property type="entry name" value="ConA-like_dom_sf"/>
</dbReference>
<sequence>MNGGDSELGDMFSNSYFNDQSANENRFEHPWEIVWSEEFEGEALDAERWNVLDDAFGYGARRQHYKPENIEVSDGLLKIHTKKEMSRGFPYTSGAITTKEKVVFKYGKLEVRAKLPAGTGLLPAIWLWNNQGNDFPEIDMVEVLGQEPGQIWNTIHYDVNGIYGKDYAMKEFPDLTTDFHTYGIEWTPDEIVFFVDGIVTHTSTVYVPQEDMYLFINTGVGGDWVGEPDNSTVFPAQMNVDWIRYYQNKKE</sequence>
<gene>
    <name evidence="8" type="ORF">B0H99_102188</name>
</gene>
<dbReference type="GO" id="GO:0005975">
    <property type="term" value="P:carbohydrate metabolic process"/>
    <property type="evidence" value="ECO:0007669"/>
    <property type="project" value="InterPro"/>
</dbReference>
<dbReference type="PANTHER" id="PTHR10963">
    <property type="entry name" value="GLYCOSYL HYDROLASE-RELATED"/>
    <property type="match status" value="1"/>
</dbReference>
<dbReference type="Pfam" id="PF00722">
    <property type="entry name" value="Glyco_hydro_16"/>
    <property type="match status" value="1"/>
</dbReference>
<proteinExistence type="inferred from homology"/>
<evidence type="ECO:0000256" key="3">
    <source>
        <dbReference type="ARBA" id="ARBA00012690"/>
    </source>
</evidence>
<evidence type="ECO:0000256" key="1">
    <source>
        <dbReference type="ARBA" id="ARBA00000481"/>
    </source>
</evidence>
<evidence type="ECO:0000313" key="9">
    <source>
        <dbReference type="Proteomes" id="UP000242682"/>
    </source>
</evidence>
<keyword evidence="5" id="KW-0326">Glycosidase</keyword>
<dbReference type="Proteomes" id="UP000242682">
    <property type="component" value="Unassembled WGS sequence"/>
</dbReference>
<evidence type="ECO:0000259" key="7">
    <source>
        <dbReference type="PROSITE" id="PS51762"/>
    </source>
</evidence>
<evidence type="ECO:0000256" key="6">
    <source>
        <dbReference type="PIRSR" id="PIRSR608264-1"/>
    </source>
</evidence>
<comment type="catalytic activity">
    <reaction evidence="1">
        <text>Hydrolysis of (1-&gt;4)-beta-D-glucosidic linkages in beta-D-glucans containing (1-&gt;3)- and (1-&gt;4)-bonds.</text>
        <dbReference type="EC" id="3.2.1.73"/>
    </reaction>
</comment>
<organism evidence="8 9">
    <name type="scientific">Planomicrobium soli</name>
    <dbReference type="NCBI Taxonomy" id="1176648"/>
    <lineage>
        <taxon>Bacteria</taxon>
        <taxon>Bacillati</taxon>
        <taxon>Bacillota</taxon>
        <taxon>Bacilli</taxon>
        <taxon>Bacillales</taxon>
        <taxon>Caryophanaceae</taxon>
        <taxon>Planomicrobium</taxon>
    </lineage>
</organism>
<dbReference type="Gene3D" id="2.60.120.200">
    <property type="match status" value="1"/>
</dbReference>
<dbReference type="PRINTS" id="PR00737">
    <property type="entry name" value="GLHYDRLASE16"/>
</dbReference>